<organism evidence="8 9">
    <name type="scientific">Candidatus Marsarchaeota G2 archaeon OSP_D</name>
    <dbReference type="NCBI Taxonomy" id="1978157"/>
    <lineage>
        <taxon>Archaea</taxon>
        <taxon>Candidatus Marsarchaeota</taxon>
        <taxon>Candidatus Marsarchaeota group 2</taxon>
    </lineage>
</organism>
<dbReference type="InterPro" id="IPR025110">
    <property type="entry name" value="AMP-bd_C"/>
</dbReference>
<comment type="caution">
    <text evidence="8">The sequence shown here is derived from an EMBL/GenBank/DDBJ whole genome shotgun (WGS) entry which is preliminary data.</text>
</comment>
<evidence type="ECO:0000313" key="9">
    <source>
        <dbReference type="Proteomes" id="UP000240322"/>
    </source>
</evidence>
<dbReference type="GO" id="GO:0015645">
    <property type="term" value="F:fatty acid ligase activity"/>
    <property type="evidence" value="ECO:0007669"/>
    <property type="project" value="TreeGrafter"/>
</dbReference>
<dbReference type="FunFam" id="3.30.300.30:FF:000005">
    <property type="entry name" value="Acyl-coenzyme A synthetase ACSM5, mitochondrial"/>
    <property type="match status" value="1"/>
</dbReference>
<dbReference type="Gene3D" id="3.40.50.12780">
    <property type="entry name" value="N-terminal domain of ligase-like"/>
    <property type="match status" value="1"/>
</dbReference>
<evidence type="ECO:0000256" key="1">
    <source>
        <dbReference type="ARBA" id="ARBA00006432"/>
    </source>
</evidence>
<evidence type="ECO:0000259" key="6">
    <source>
        <dbReference type="Pfam" id="PF00501"/>
    </source>
</evidence>
<evidence type="ECO:0000259" key="7">
    <source>
        <dbReference type="Pfam" id="PF13193"/>
    </source>
</evidence>
<evidence type="ECO:0000256" key="4">
    <source>
        <dbReference type="ARBA" id="ARBA00022840"/>
    </source>
</evidence>
<feature type="domain" description="AMP-dependent synthetase/ligase" evidence="6">
    <location>
        <begin position="54"/>
        <end position="399"/>
    </location>
</feature>
<evidence type="ECO:0000256" key="2">
    <source>
        <dbReference type="ARBA" id="ARBA00022598"/>
    </source>
</evidence>
<keyword evidence="2" id="KW-0436">Ligase</keyword>
<dbReference type="GO" id="GO:0004321">
    <property type="term" value="F:fatty-acyl-CoA synthase activity"/>
    <property type="evidence" value="ECO:0007669"/>
    <property type="project" value="TreeGrafter"/>
</dbReference>
<dbReference type="EMBL" id="NEXE01000026">
    <property type="protein sequence ID" value="PSN91393.1"/>
    <property type="molecule type" value="Genomic_DNA"/>
</dbReference>
<keyword evidence="4" id="KW-0067">ATP-binding</keyword>
<keyword evidence="3" id="KW-0547">Nucleotide-binding</keyword>
<name>A0A2R6AYJ4_9ARCH</name>
<dbReference type="Gene3D" id="3.30.300.30">
    <property type="match status" value="1"/>
</dbReference>
<sequence>MSIVELYSKFTGALRGGGRLEIESVLGELNKLVLPGRFNWVGDALEPLYGGSSQTALIYRSLQSGQEEKVSYSELLRRAGALVELLCERGIKKGDAVYLMTPVVPEQWYSLLAVFKGGFMGVPSATNLTTYELRYRFSELRPKAVIADYESAPKIDEALGSLGCVKLLVSGRREGWLPLDEVLGESPSIKAEATSPDDPVLSYFTSGTTGMPKRVIHTASSYPLGHMTTAAAIGLKPDNLHCNLSAPGWAKFAWSSFFSPIIAGSATLAVDYRGKLDPQRYLEILDEYGVNTFCAPPTAWRQFVLCDLSKLNFGSLWAAVSAGEPLNPELIRTWRKRFGVPIRDFYGQTETTAMIANMPWDNVVEGSMGRPIPHYDVVLLDDGFKLITRPNVVGVIAVRLSRWRPKALFSHYSDESKNREAFVGEYYITGDKAYFDSEGYWFFVGRADDVIKSADYRIGPFEVESALLEHPAVAEAAVVGSPDPMRWQVVKAYIVLKPGYQPSQELAAQIHDHVQSLLMRHKAPRIIQFVPELPKTISGKIRRNVLRQEEEERRGKGESAQQEYFFR</sequence>
<protein>
    <submittedName>
        <fullName evidence="8">Acetyl-CoA synthetase</fullName>
    </submittedName>
</protein>
<dbReference type="InterPro" id="IPR000873">
    <property type="entry name" value="AMP-dep_synth/lig_dom"/>
</dbReference>
<dbReference type="InterPro" id="IPR045851">
    <property type="entry name" value="AMP-bd_C_sf"/>
</dbReference>
<dbReference type="Proteomes" id="UP000240322">
    <property type="component" value="Unassembled WGS sequence"/>
</dbReference>
<dbReference type="InterPro" id="IPR051087">
    <property type="entry name" value="Mitochondrial_ACSM"/>
</dbReference>
<dbReference type="InterPro" id="IPR042099">
    <property type="entry name" value="ANL_N_sf"/>
</dbReference>
<comment type="similarity">
    <text evidence="1">Belongs to the ATP-dependent AMP-binding enzyme family.</text>
</comment>
<dbReference type="GO" id="GO:0006633">
    <property type="term" value="P:fatty acid biosynthetic process"/>
    <property type="evidence" value="ECO:0007669"/>
    <property type="project" value="TreeGrafter"/>
</dbReference>
<proteinExistence type="inferred from homology"/>
<feature type="domain" description="AMP-binding enzyme C-terminal" evidence="7">
    <location>
        <begin position="462"/>
        <end position="540"/>
    </location>
</feature>
<evidence type="ECO:0000256" key="5">
    <source>
        <dbReference type="SAM" id="MobiDB-lite"/>
    </source>
</evidence>
<dbReference type="Pfam" id="PF13193">
    <property type="entry name" value="AMP-binding_C"/>
    <property type="match status" value="1"/>
</dbReference>
<dbReference type="Pfam" id="PF00501">
    <property type="entry name" value="AMP-binding"/>
    <property type="match status" value="1"/>
</dbReference>
<accession>A0A2R6AYJ4</accession>
<evidence type="ECO:0000313" key="8">
    <source>
        <dbReference type="EMBL" id="PSN91393.1"/>
    </source>
</evidence>
<dbReference type="AlphaFoldDB" id="A0A2R6AYJ4"/>
<evidence type="ECO:0000256" key="3">
    <source>
        <dbReference type="ARBA" id="ARBA00022741"/>
    </source>
</evidence>
<dbReference type="PANTHER" id="PTHR43605">
    <property type="entry name" value="ACYL-COENZYME A SYNTHETASE"/>
    <property type="match status" value="1"/>
</dbReference>
<dbReference type="GO" id="GO:0005524">
    <property type="term" value="F:ATP binding"/>
    <property type="evidence" value="ECO:0007669"/>
    <property type="project" value="UniProtKB-KW"/>
</dbReference>
<dbReference type="GO" id="GO:0006637">
    <property type="term" value="P:acyl-CoA metabolic process"/>
    <property type="evidence" value="ECO:0007669"/>
    <property type="project" value="TreeGrafter"/>
</dbReference>
<feature type="compositionally biased region" description="Basic and acidic residues" evidence="5">
    <location>
        <begin position="547"/>
        <end position="557"/>
    </location>
</feature>
<dbReference type="GO" id="GO:0016405">
    <property type="term" value="F:CoA-ligase activity"/>
    <property type="evidence" value="ECO:0007669"/>
    <property type="project" value="UniProtKB-ARBA"/>
</dbReference>
<feature type="region of interest" description="Disordered" evidence="5">
    <location>
        <begin position="547"/>
        <end position="567"/>
    </location>
</feature>
<gene>
    <name evidence="8" type="ORF">B9Q03_04235</name>
</gene>
<dbReference type="PANTHER" id="PTHR43605:SF10">
    <property type="entry name" value="ACYL-COA SYNTHETASE MEDIUM CHAIN FAMILY MEMBER 3"/>
    <property type="match status" value="1"/>
</dbReference>
<dbReference type="SUPFAM" id="SSF56801">
    <property type="entry name" value="Acetyl-CoA synthetase-like"/>
    <property type="match status" value="1"/>
</dbReference>
<reference evidence="8 9" key="1">
    <citation type="submission" date="2017-04" db="EMBL/GenBank/DDBJ databases">
        <title>Novel microbial lineages endemic to geothermal iron-oxide mats fill important gaps in the evolutionary history of Archaea.</title>
        <authorList>
            <person name="Jay Z.J."/>
            <person name="Beam J.P."/>
            <person name="Dlakic M."/>
            <person name="Rusch D.B."/>
            <person name="Kozubal M.A."/>
            <person name="Inskeep W.P."/>
        </authorList>
    </citation>
    <scope>NUCLEOTIDE SEQUENCE [LARGE SCALE GENOMIC DNA]</scope>
    <source>
        <strain evidence="8">OSP_D</strain>
    </source>
</reference>